<keyword evidence="4 6" id="KW-1133">Transmembrane helix</keyword>
<reference evidence="7" key="2">
    <citation type="submission" date="2018-05" db="EMBL/GenBank/DDBJ databases">
        <title>OmerRS3 (Oryza meridionalis Reference Sequence Version 3).</title>
        <authorList>
            <person name="Zhang J."/>
            <person name="Kudrna D."/>
            <person name="Lee S."/>
            <person name="Talag J."/>
            <person name="Welchert J."/>
            <person name="Wing R.A."/>
        </authorList>
    </citation>
    <scope>NUCLEOTIDE SEQUENCE [LARGE SCALE GENOMIC DNA]</scope>
    <source>
        <strain evidence="7">cv. OR44</strain>
    </source>
</reference>
<feature type="transmembrane region" description="Helical" evidence="6">
    <location>
        <begin position="283"/>
        <end position="303"/>
    </location>
</feature>
<dbReference type="EnsemblPlants" id="OMERI01G05400.1">
    <property type="protein sequence ID" value="OMERI01G05400.1"/>
    <property type="gene ID" value="OMERI01G05400"/>
</dbReference>
<accession>A0A0E0BY69</accession>
<evidence type="ECO:0008006" key="9">
    <source>
        <dbReference type="Google" id="ProtNLM"/>
    </source>
</evidence>
<sequence>MARSKQLIEGVCGERRAALPSRPHSRQDDESCRHLQWACLQSKTRTNKNKRSLLGVHVFGVELVRCSFLGSMTLGSGGMAAEGGDNGEAAARGERCVVVAVEETCCACAQLVVGPPNPMMARYVYAFVFLATNLLAWTLRDFGHPVLAELRRLRGSCQGAGYCLGAEGVLRVSLGCFTHDRRNSWHSEWWPAKIVLWMGFTVVPFFLPSPLIQLYGRAFRSRGVSGDPARQRHPVHHLAERLLPVRDQPEEMVQVVSIAAYVGSILGVVLMYVWYAPRPSCKLNILFITVTLVLVQLMTGVSLSSKVKAGYLAPGLMGVYIVFLCWTAIRSEPHTEICNKKAEVATSADWVNIASFVIAVIVIVTATFATGIDSKCLQFKKAESEQPEDDDIPYGFGFFHFVFAMGAMYFAMLFVGWNANQTMEKWTIDVGWVSTWVRVVNEWLAAIVYSK</sequence>
<evidence type="ECO:0000313" key="8">
    <source>
        <dbReference type="Proteomes" id="UP000008021"/>
    </source>
</evidence>
<feature type="transmembrane region" description="Helical" evidence="6">
    <location>
        <begin position="309"/>
        <end position="329"/>
    </location>
</feature>
<protein>
    <recommendedName>
        <fullName evidence="9">Serine incorporator</fullName>
    </recommendedName>
</protein>
<organism evidence="7">
    <name type="scientific">Oryza meridionalis</name>
    <dbReference type="NCBI Taxonomy" id="40149"/>
    <lineage>
        <taxon>Eukaryota</taxon>
        <taxon>Viridiplantae</taxon>
        <taxon>Streptophyta</taxon>
        <taxon>Embryophyta</taxon>
        <taxon>Tracheophyta</taxon>
        <taxon>Spermatophyta</taxon>
        <taxon>Magnoliopsida</taxon>
        <taxon>Liliopsida</taxon>
        <taxon>Poales</taxon>
        <taxon>Poaceae</taxon>
        <taxon>BOP clade</taxon>
        <taxon>Oryzoideae</taxon>
        <taxon>Oryzeae</taxon>
        <taxon>Oryzinae</taxon>
        <taxon>Oryza</taxon>
    </lineage>
</organism>
<evidence type="ECO:0000256" key="6">
    <source>
        <dbReference type="SAM" id="Phobius"/>
    </source>
</evidence>
<dbReference type="Proteomes" id="UP000008021">
    <property type="component" value="Chromosome 1"/>
</dbReference>
<dbReference type="InterPro" id="IPR005016">
    <property type="entry name" value="TDE1/TMS"/>
</dbReference>
<feature type="transmembrane region" description="Helical" evidence="6">
    <location>
        <begin position="392"/>
        <end position="415"/>
    </location>
</feature>
<name>A0A0E0BY69_9ORYZ</name>
<comment type="subcellular location">
    <subcellularLocation>
        <location evidence="1">Membrane</location>
        <topology evidence="1">Multi-pass membrane protein</topology>
    </subcellularLocation>
</comment>
<evidence type="ECO:0000313" key="7">
    <source>
        <dbReference type="EnsemblPlants" id="OMERI01G05400.1"/>
    </source>
</evidence>
<evidence type="ECO:0000256" key="2">
    <source>
        <dbReference type="ARBA" id="ARBA00006665"/>
    </source>
</evidence>
<proteinExistence type="inferred from homology"/>
<evidence type="ECO:0000256" key="3">
    <source>
        <dbReference type="ARBA" id="ARBA00022692"/>
    </source>
</evidence>
<dbReference type="PANTHER" id="PTHR10383:SF63">
    <property type="entry name" value="OS01G0179800 PROTEIN"/>
    <property type="match status" value="1"/>
</dbReference>
<feature type="transmembrane region" description="Helical" evidence="6">
    <location>
        <begin position="350"/>
        <end position="372"/>
    </location>
</feature>
<comment type="similarity">
    <text evidence="2">Belongs to the TDE1 family.</text>
</comment>
<reference evidence="7" key="1">
    <citation type="submission" date="2015-04" db="UniProtKB">
        <authorList>
            <consortium name="EnsemblPlants"/>
        </authorList>
    </citation>
    <scope>IDENTIFICATION</scope>
</reference>
<dbReference type="PANTHER" id="PTHR10383">
    <property type="entry name" value="SERINE INCORPORATOR"/>
    <property type="match status" value="1"/>
</dbReference>
<dbReference type="AlphaFoldDB" id="A0A0E0BY69"/>
<dbReference type="GO" id="GO:0016020">
    <property type="term" value="C:membrane"/>
    <property type="evidence" value="ECO:0007669"/>
    <property type="project" value="UniProtKB-SubCell"/>
</dbReference>
<keyword evidence="3 6" id="KW-0812">Transmembrane</keyword>
<evidence type="ECO:0000256" key="5">
    <source>
        <dbReference type="ARBA" id="ARBA00023136"/>
    </source>
</evidence>
<evidence type="ECO:0000256" key="1">
    <source>
        <dbReference type="ARBA" id="ARBA00004141"/>
    </source>
</evidence>
<dbReference type="Gramene" id="OMERI01G05400.1">
    <property type="protein sequence ID" value="OMERI01G05400.1"/>
    <property type="gene ID" value="OMERI01G05400"/>
</dbReference>
<dbReference type="Pfam" id="PF03348">
    <property type="entry name" value="Serinc"/>
    <property type="match status" value="2"/>
</dbReference>
<keyword evidence="8" id="KW-1185">Reference proteome</keyword>
<evidence type="ECO:0000256" key="4">
    <source>
        <dbReference type="ARBA" id="ARBA00022989"/>
    </source>
</evidence>
<feature type="transmembrane region" description="Helical" evidence="6">
    <location>
        <begin position="189"/>
        <end position="207"/>
    </location>
</feature>
<feature type="transmembrane region" description="Helical" evidence="6">
    <location>
        <begin position="123"/>
        <end position="139"/>
    </location>
</feature>
<keyword evidence="5 6" id="KW-0472">Membrane</keyword>
<feature type="transmembrane region" description="Helical" evidence="6">
    <location>
        <begin position="252"/>
        <end position="276"/>
    </location>
</feature>